<dbReference type="Proteomes" id="UP001197378">
    <property type="component" value="Unassembled WGS sequence"/>
</dbReference>
<dbReference type="GO" id="GO:0051539">
    <property type="term" value="F:4 iron, 4 sulfur cluster binding"/>
    <property type="evidence" value="ECO:0007669"/>
    <property type="project" value="UniProtKB-KW"/>
</dbReference>
<keyword evidence="2 7" id="KW-0004">4Fe-4S</keyword>
<dbReference type="GO" id="GO:0009055">
    <property type="term" value="F:electron transfer activity"/>
    <property type="evidence" value="ECO:0007669"/>
    <property type="project" value="InterPro"/>
</dbReference>
<keyword evidence="3 7" id="KW-0479">Metal-binding</keyword>
<comment type="function">
    <text evidence="7">Specific class of high-redox-potential 4Fe-4S ferredoxins. Functions in anaerobic electron transport in most purple and in some other photosynthetic bacteria and in at least one genus (Paracoccus) of halophilic, denitrifying bacteria.</text>
</comment>
<feature type="domain" description="High potential iron-sulfur proteins family profile" evidence="9">
    <location>
        <begin position="28"/>
        <end position="96"/>
    </location>
</feature>
<organism evidence="10 11">
    <name type="scientific">Igneacidithiobacillus copahuensis</name>
    <dbReference type="NCBI Taxonomy" id="2724909"/>
    <lineage>
        <taxon>Bacteria</taxon>
        <taxon>Pseudomonadati</taxon>
        <taxon>Pseudomonadota</taxon>
        <taxon>Acidithiobacillia</taxon>
        <taxon>Acidithiobacillales</taxon>
        <taxon>Acidithiobacillaceae</taxon>
        <taxon>Igneacidithiobacillus</taxon>
    </lineage>
</organism>
<keyword evidence="4 7" id="KW-0249">Electron transport</keyword>
<comment type="caution">
    <text evidence="10">The sequence shown here is derived from an EMBL/GenBank/DDBJ whole genome shotgun (WGS) entry which is preliminary data.</text>
</comment>
<evidence type="ECO:0000256" key="7">
    <source>
        <dbReference type="RuleBase" id="RU000620"/>
    </source>
</evidence>
<reference evidence="10" key="1">
    <citation type="journal article" date="2021" name="ISME J.">
        <title>Genomic evolution of the class Acidithiobacillia: deep-branching Proteobacteria living in extreme acidic conditions.</title>
        <authorList>
            <person name="Moya-Beltran A."/>
            <person name="Beard S."/>
            <person name="Rojas-Villalobos C."/>
            <person name="Issotta F."/>
            <person name="Gallardo Y."/>
            <person name="Ulloa R."/>
            <person name="Giaveno A."/>
            <person name="Degli Esposti M."/>
            <person name="Johnson D.B."/>
            <person name="Quatrini R."/>
        </authorList>
    </citation>
    <scope>NUCLEOTIDE SEQUENCE</scope>
    <source>
        <strain evidence="10">VAN18-1</strain>
    </source>
</reference>
<dbReference type="EMBL" id="JAAXYO010000028">
    <property type="protein sequence ID" value="MBU2786833.1"/>
    <property type="molecule type" value="Genomic_DNA"/>
</dbReference>
<dbReference type="Pfam" id="PF01355">
    <property type="entry name" value="HIPIP"/>
    <property type="match status" value="1"/>
</dbReference>
<evidence type="ECO:0000256" key="8">
    <source>
        <dbReference type="SAM" id="SignalP"/>
    </source>
</evidence>
<accession>A0AAE2YN79</accession>
<keyword evidence="6 7" id="KW-0411">Iron-sulfur</keyword>
<dbReference type="GO" id="GO:0046872">
    <property type="term" value="F:metal ion binding"/>
    <property type="evidence" value="ECO:0007669"/>
    <property type="project" value="UniProtKB-KW"/>
</dbReference>
<gene>
    <name evidence="10" type="ORF">HFQ13_01165</name>
</gene>
<evidence type="ECO:0000256" key="4">
    <source>
        <dbReference type="ARBA" id="ARBA00022982"/>
    </source>
</evidence>
<evidence type="ECO:0000259" key="9">
    <source>
        <dbReference type="PROSITE" id="PS51373"/>
    </source>
</evidence>
<evidence type="ECO:0000256" key="2">
    <source>
        <dbReference type="ARBA" id="ARBA00022485"/>
    </source>
</evidence>
<feature type="signal peptide" evidence="8">
    <location>
        <begin position="1"/>
        <end position="34"/>
    </location>
</feature>
<sequence length="96" mass="10484">MQERKSRRQWMKEMAAMAAATAALPILGTQFAFAGEGSKESKASVQYQDHPYKQDHCSLCQHFIPGATPKAIGSCQVVAGKVSPEGYCLAFYPKES</sequence>
<name>A0AAE2YN79_9PROT</name>
<comment type="subunit">
    <text evidence="7">Homodimer.</text>
</comment>
<comment type="similarity">
    <text evidence="7">Belongs to the high-potential iron-sulfur protein (HiPIP) family.</text>
</comment>
<evidence type="ECO:0000313" key="10">
    <source>
        <dbReference type="EMBL" id="MBU2786833.1"/>
    </source>
</evidence>
<dbReference type="InterPro" id="IPR006311">
    <property type="entry name" value="TAT_signal"/>
</dbReference>
<dbReference type="InterPro" id="IPR036369">
    <property type="entry name" value="HIPIP_sf"/>
</dbReference>
<keyword evidence="8" id="KW-0732">Signal</keyword>
<dbReference type="AlphaFoldDB" id="A0AAE2YN79"/>
<dbReference type="InterPro" id="IPR000170">
    <property type="entry name" value="High_potential_FeS_prot"/>
</dbReference>
<proteinExistence type="inferred from homology"/>
<dbReference type="SUPFAM" id="SSF57652">
    <property type="entry name" value="HIPIP (high potential iron protein)"/>
    <property type="match status" value="1"/>
</dbReference>
<dbReference type="GO" id="GO:0019646">
    <property type="term" value="P:aerobic electron transport chain"/>
    <property type="evidence" value="ECO:0007669"/>
    <property type="project" value="InterPro"/>
</dbReference>
<keyword evidence="11" id="KW-1185">Reference proteome</keyword>
<evidence type="ECO:0000256" key="6">
    <source>
        <dbReference type="ARBA" id="ARBA00023014"/>
    </source>
</evidence>
<evidence type="ECO:0000256" key="5">
    <source>
        <dbReference type="ARBA" id="ARBA00023004"/>
    </source>
</evidence>
<keyword evidence="1 7" id="KW-0813">Transport</keyword>
<dbReference type="PROSITE" id="PS51373">
    <property type="entry name" value="HIPIP"/>
    <property type="match status" value="1"/>
</dbReference>
<evidence type="ECO:0000313" key="11">
    <source>
        <dbReference type="Proteomes" id="UP001197378"/>
    </source>
</evidence>
<protein>
    <recommendedName>
        <fullName evidence="7">High-potential iron-sulfur protein</fullName>
        <shortName evidence="7">HiPIP</shortName>
    </recommendedName>
</protein>
<keyword evidence="5 7" id="KW-0408">Iron</keyword>
<feature type="chain" id="PRO_5042199930" description="High-potential iron-sulfur protein" evidence="8">
    <location>
        <begin position="35"/>
        <end position="96"/>
    </location>
</feature>
<evidence type="ECO:0000256" key="3">
    <source>
        <dbReference type="ARBA" id="ARBA00022723"/>
    </source>
</evidence>
<evidence type="ECO:0000256" key="1">
    <source>
        <dbReference type="ARBA" id="ARBA00022448"/>
    </source>
</evidence>
<dbReference type="PROSITE" id="PS51318">
    <property type="entry name" value="TAT"/>
    <property type="match status" value="1"/>
</dbReference>
<dbReference type="Gene3D" id="4.10.490.10">
    <property type="entry name" value="High potential iron-sulphur protein"/>
    <property type="match status" value="1"/>
</dbReference>